<protein>
    <recommendedName>
        <fullName evidence="3">Gas vesicle synthesis protein GvpO</fullName>
    </recommendedName>
</protein>
<evidence type="ECO:0000313" key="1">
    <source>
        <dbReference type="EMBL" id="GAA3646699.1"/>
    </source>
</evidence>
<sequence length="104" mass="11651">MPARRDEAERKEQAGVRTRVLSAMAAGAAGLRYISELTAREVEGATRVQAVENGWMVDVEVVEDRRIPSSGDILALYQAELDREGNLIAYQRKRRYRRGSSDNA</sequence>
<evidence type="ECO:0000313" key="2">
    <source>
        <dbReference type="Proteomes" id="UP001500902"/>
    </source>
</evidence>
<accession>A0ABP7B2I5</accession>
<dbReference type="RefSeq" id="WP_344872841.1">
    <property type="nucleotide sequence ID" value="NZ_BAAAZP010000009.1"/>
</dbReference>
<dbReference type="Proteomes" id="UP001500902">
    <property type="component" value="Unassembled WGS sequence"/>
</dbReference>
<reference evidence="2" key="1">
    <citation type="journal article" date="2019" name="Int. J. Syst. Evol. Microbiol.">
        <title>The Global Catalogue of Microorganisms (GCM) 10K type strain sequencing project: providing services to taxonomists for standard genome sequencing and annotation.</title>
        <authorList>
            <consortium name="The Broad Institute Genomics Platform"/>
            <consortium name="The Broad Institute Genome Sequencing Center for Infectious Disease"/>
            <person name="Wu L."/>
            <person name="Ma J."/>
        </authorList>
    </citation>
    <scope>NUCLEOTIDE SEQUENCE [LARGE SCALE GENOMIC DNA]</scope>
    <source>
        <strain evidence="2">JCM 16904</strain>
    </source>
</reference>
<keyword evidence="2" id="KW-1185">Reference proteome</keyword>
<evidence type="ECO:0008006" key="3">
    <source>
        <dbReference type="Google" id="ProtNLM"/>
    </source>
</evidence>
<name>A0ABP7B2I5_9ACTN</name>
<gene>
    <name evidence="1" type="ORF">GCM10022224_006880</name>
</gene>
<dbReference type="EMBL" id="BAAAZP010000009">
    <property type="protein sequence ID" value="GAA3646699.1"/>
    <property type="molecule type" value="Genomic_DNA"/>
</dbReference>
<proteinExistence type="predicted"/>
<comment type="caution">
    <text evidence="1">The sequence shown here is derived from an EMBL/GenBank/DDBJ whole genome shotgun (WGS) entry which is preliminary data.</text>
</comment>
<dbReference type="Pfam" id="PF05800">
    <property type="entry name" value="GvpO"/>
    <property type="match status" value="1"/>
</dbReference>
<organism evidence="1 2">
    <name type="scientific">Nonomuraea antimicrobica</name>
    <dbReference type="NCBI Taxonomy" id="561173"/>
    <lineage>
        <taxon>Bacteria</taxon>
        <taxon>Bacillati</taxon>
        <taxon>Actinomycetota</taxon>
        <taxon>Actinomycetes</taxon>
        <taxon>Streptosporangiales</taxon>
        <taxon>Streptosporangiaceae</taxon>
        <taxon>Nonomuraea</taxon>
    </lineage>
</organism>
<dbReference type="InterPro" id="IPR008634">
    <property type="entry name" value="Gas-vesicle_GvpO"/>
</dbReference>